<evidence type="ECO:0000256" key="3">
    <source>
        <dbReference type="ARBA" id="ARBA00004648"/>
    </source>
</evidence>
<keyword evidence="13" id="KW-1185">Reference proteome</keyword>
<dbReference type="FunCoup" id="A0A6P8IUT2">
    <property type="interactions" value="148"/>
</dbReference>
<keyword evidence="7" id="KW-0964">Secreted</keyword>
<keyword evidence="9" id="KW-0256">Endoplasmic reticulum</keyword>
<accession>A0A6P8IUT2</accession>
<evidence type="ECO:0000256" key="9">
    <source>
        <dbReference type="ARBA" id="ARBA00022824"/>
    </source>
</evidence>
<feature type="transmembrane region" description="Helical" evidence="12">
    <location>
        <begin position="6"/>
        <end position="26"/>
    </location>
</feature>
<protein>
    <recommendedName>
        <fullName evidence="5">Transmembrane protein 98</fullName>
    </recommendedName>
</protein>
<evidence type="ECO:0000256" key="1">
    <source>
        <dbReference type="ARBA" id="ARBA00004401"/>
    </source>
</evidence>
<dbReference type="Proteomes" id="UP000515163">
    <property type="component" value="Unplaced"/>
</dbReference>
<reference evidence="14" key="1">
    <citation type="submission" date="2025-08" db="UniProtKB">
        <authorList>
            <consortium name="RefSeq"/>
        </authorList>
    </citation>
    <scope>IDENTIFICATION</scope>
    <source>
        <tissue evidence="14">Tentacle</tissue>
    </source>
</reference>
<evidence type="ECO:0000256" key="8">
    <source>
        <dbReference type="ARBA" id="ARBA00022692"/>
    </source>
</evidence>
<gene>
    <name evidence="14" type="primary">LOC116305108</name>
</gene>
<dbReference type="KEGG" id="aten:116305108"/>
<dbReference type="InParanoid" id="A0A6P8IUT2"/>
<evidence type="ECO:0000313" key="14">
    <source>
        <dbReference type="RefSeq" id="XP_031570804.1"/>
    </source>
</evidence>
<evidence type="ECO:0000256" key="12">
    <source>
        <dbReference type="SAM" id="Phobius"/>
    </source>
</evidence>
<evidence type="ECO:0000256" key="7">
    <source>
        <dbReference type="ARBA" id="ARBA00022525"/>
    </source>
</evidence>
<evidence type="ECO:0000256" key="6">
    <source>
        <dbReference type="ARBA" id="ARBA00022475"/>
    </source>
</evidence>
<evidence type="ECO:0000256" key="2">
    <source>
        <dbReference type="ARBA" id="ARBA00004550"/>
    </source>
</evidence>
<dbReference type="GeneID" id="116305108"/>
<proteinExistence type="inferred from homology"/>
<evidence type="ECO:0000256" key="4">
    <source>
        <dbReference type="ARBA" id="ARBA00011024"/>
    </source>
</evidence>
<comment type="similarity">
    <text evidence="4">Belongs to the TMEM98 family.</text>
</comment>
<keyword evidence="10 12" id="KW-1133">Transmembrane helix</keyword>
<dbReference type="GO" id="GO:0005576">
    <property type="term" value="C:extracellular region"/>
    <property type="evidence" value="ECO:0007669"/>
    <property type="project" value="UniProtKB-SubCell"/>
</dbReference>
<dbReference type="RefSeq" id="XP_031570804.1">
    <property type="nucleotide sequence ID" value="XM_031714944.1"/>
</dbReference>
<evidence type="ECO:0000256" key="5">
    <source>
        <dbReference type="ARBA" id="ARBA00014380"/>
    </source>
</evidence>
<sequence length="243" mass="27135">MALVMITAIALLAVIFMASFVGLMVICKHKCGKLDFTAQRSEAGYPKRVSNKKQVELIGANFNINADFGRCLSNEDLSGIFLDPDWQGDAERLIGHCVELLKTCHELTEKLVAYTVENGPKIKSQDGMKQIMASARHIGPKVDELVEAMYTPSDSRQIEEKSSALYLAVHLLLQVIKSVSDQPEQLHWADDVIHLIEQHIEEMRRDSQPDPNLLEAVGNACRKNEPVTGSKQSRCFVNRTFLA</sequence>
<dbReference type="GO" id="GO:0005886">
    <property type="term" value="C:plasma membrane"/>
    <property type="evidence" value="ECO:0007669"/>
    <property type="project" value="UniProtKB-SubCell"/>
</dbReference>
<evidence type="ECO:0000313" key="13">
    <source>
        <dbReference type="Proteomes" id="UP000515163"/>
    </source>
</evidence>
<comment type="subcellular location">
    <subcellularLocation>
        <location evidence="1">Cell membrane</location>
        <topology evidence="1">Single-pass type II membrane protein</topology>
    </subcellularLocation>
    <subcellularLocation>
        <location evidence="3">Endoplasmic reticulum membrane</location>
        <topology evidence="3">Single-pass type II membrane protein</topology>
    </subcellularLocation>
    <subcellularLocation>
        <location evidence="2">Secreted</location>
        <location evidence="2">Extracellular exosome</location>
    </subcellularLocation>
</comment>
<keyword evidence="6" id="KW-1003">Cell membrane</keyword>
<dbReference type="AlphaFoldDB" id="A0A6P8IUT2"/>
<organism evidence="13 14">
    <name type="scientific">Actinia tenebrosa</name>
    <name type="common">Australian red waratah sea anemone</name>
    <dbReference type="NCBI Taxonomy" id="6105"/>
    <lineage>
        <taxon>Eukaryota</taxon>
        <taxon>Metazoa</taxon>
        <taxon>Cnidaria</taxon>
        <taxon>Anthozoa</taxon>
        <taxon>Hexacorallia</taxon>
        <taxon>Actiniaria</taxon>
        <taxon>Actiniidae</taxon>
        <taxon>Actinia</taxon>
    </lineage>
</organism>
<dbReference type="InterPro" id="IPR029668">
    <property type="entry name" value="TMEM98"/>
</dbReference>
<name>A0A6P8IUT2_ACTTE</name>
<keyword evidence="11 12" id="KW-0472">Membrane</keyword>
<dbReference type="Gene3D" id="1.20.1410.10">
    <property type="entry name" value="I/LWEQ domain"/>
    <property type="match status" value="1"/>
</dbReference>
<dbReference type="GO" id="GO:0005789">
    <property type="term" value="C:endoplasmic reticulum membrane"/>
    <property type="evidence" value="ECO:0007669"/>
    <property type="project" value="UniProtKB-SubCell"/>
</dbReference>
<dbReference type="OrthoDB" id="5978425at2759"/>
<dbReference type="PANTHER" id="PTHR32510:SF3">
    <property type="entry name" value="TRANSMEMBRANE PROTEIN 98"/>
    <property type="match status" value="1"/>
</dbReference>
<evidence type="ECO:0000256" key="11">
    <source>
        <dbReference type="ARBA" id="ARBA00023136"/>
    </source>
</evidence>
<keyword evidence="8 12" id="KW-0812">Transmembrane</keyword>
<evidence type="ECO:0000256" key="10">
    <source>
        <dbReference type="ARBA" id="ARBA00022989"/>
    </source>
</evidence>
<dbReference type="PANTHER" id="PTHR32510">
    <property type="entry name" value="TRANSMEMBRANE PROTEIN 98"/>
    <property type="match status" value="1"/>
</dbReference>